<comment type="caution">
    <text evidence="1">The sequence shown here is derived from an EMBL/GenBank/DDBJ whole genome shotgun (WGS) entry which is preliminary data.</text>
</comment>
<dbReference type="AlphaFoldDB" id="A0A9W5L1F2"/>
<evidence type="ECO:0000313" key="2">
    <source>
        <dbReference type="Proteomes" id="UP000006967"/>
    </source>
</evidence>
<organism evidence="1 2">
    <name type="scientific">Bacillus cereus VD154</name>
    <dbReference type="NCBI Taxonomy" id="1053238"/>
    <lineage>
        <taxon>Bacteria</taxon>
        <taxon>Bacillati</taxon>
        <taxon>Bacillota</taxon>
        <taxon>Bacilli</taxon>
        <taxon>Bacillales</taxon>
        <taxon>Bacillaceae</taxon>
        <taxon>Bacillus</taxon>
        <taxon>Bacillus cereus group</taxon>
    </lineage>
</organism>
<protein>
    <submittedName>
        <fullName evidence="1">Uncharacterized protein</fullName>
    </submittedName>
</protein>
<sequence>MKICFYNIRWGITKTNKAVLIRKQHTNIESTSRGDTMSQKEEYAASYEFGKTKVYVVAPEPKIQKDIDKILRAYYKAAWAIIDELQIKENIEE</sequence>
<dbReference type="EMBL" id="AHFG01000019">
    <property type="protein sequence ID" value="EJR74483.1"/>
    <property type="molecule type" value="Genomic_DNA"/>
</dbReference>
<dbReference type="Proteomes" id="UP000006967">
    <property type="component" value="Unassembled WGS sequence"/>
</dbReference>
<name>A0A9W5L1F2_BACCE</name>
<reference evidence="1 2" key="1">
    <citation type="submission" date="2012-04" db="EMBL/GenBank/DDBJ databases">
        <title>The Genome Sequence of Bacillus cereus VD154.</title>
        <authorList>
            <consortium name="The Broad Institute Genome Sequencing Platform"/>
            <consortium name="The Broad Institute Genome Sequencing Center for Infectious Disease"/>
            <person name="Feldgarden M."/>
            <person name="Van der Auwera G.A."/>
            <person name="Mahillon J."/>
            <person name="Duprez V."/>
            <person name="Timmery S."/>
            <person name="Mattelet C."/>
            <person name="Dierick K."/>
            <person name="Sun M."/>
            <person name="Yu Z."/>
            <person name="Zhu L."/>
            <person name="Hu X."/>
            <person name="Shank E.B."/>
            <person name="Swiecicka I."/>
            <person name="Hansen B.M."/>
            <person name="Andrup L."/>
            <person name="Young S.K."/>
            <person name="Zeng Q."/>
            <person name="Gargeya S."/>
            <person name="Fitzgerald M."/>
            <person name="Haas B."/>
            <person name="Abouelleil A."/>
            <person name="Alvarado L."/>
            <person name="Arachchi H.M."/>
            <person name="Berlin A."/>
            <person name="Chapman S.B."/>
            <person name="Goldberg J."/>
            <person name="Griggs A."/>
            <person name="Gujja S."/>
            <person name="Hansen M."/>
            <person name="Howarth C."/>
            <person name="Imamovic A."/>
            <person name="Larimer J."/>
            <person name="McCowen C."/>
            <person name="Montmayeur A."/>
            <person name="Murphy C."/>
            <person name="Neiman D."/>
            <person name="Pearson M."/>
            <person name="Priest M."/>
            <person name="Roberts A."/>
            <person name="Saif S."/>
            <person name="Shea T."/>
            <person name="Sisk P."/>
            <person name="Sykes S."/>
            <person name="Wortman J."/>
            <person name="Nusbaum C."/>
            <person name="Birren B."/>
        </authorList>
    </citation>
    <scope>NUCLEOTIDE SEQUENCE [LARGE SCALE GENOMIC DNA]</scope>
    <source>
        <strain evidence="1 2">VD154</strain>
    </source>
</reference>
<proteinExistence type="predicted"/>
<gene>
    <name evidence="1" type="ORF">IK5_01742</name>
</gene>
<accession>A0A9W5L1F2</accession>
<evidence type="ECO:0000313" key="1">
    <source>
        <dbReference type="EMBL" id="EJR74483.1"/>
    </source>
</evidence>